<feature type="domain" description="Cytochrome b561 bacterial/Ni-hydrogenase" evidence="14">
    <location>
        <begin position="8"/>
        <end position="175"/>
    </location>
</feature>
<evidence type="ECO:0000256" key="2">
    <source>
        <dbReference type="ARBA" id="ARBA00004651"/>
    </source>
</evidence>
<dbReference type="Proteomes" id="UP000551616">
    <property type="component" value="Unassembled WGS sequence"/>
</dbReference>
<name>A0A7V8V709_9BACT</name>
<dbReference type="InterPro" id="IPR011577">
    <property type="entry name" value="Cyt_b561_bac/Ni-Hgenase"/>
</dbReference>
<dbReference type="Pfam" id="PF01292">
    <property type="entry name" value="Ni_hydr_CYTB"/>
    <property type="match status" value="1"/>
</dbReference>
<keyword evidence="10" id="KW-0408">Iron</keyword>
<reference evidence="15 16" key="1">
    <citation type="submission" date="2020-05" db="EMBL/GenBank/DDBJ databases">
        <title>Bremerella alba sp. nov., a novel planctomycete isolated from the surface of the macroalga Fucus spiralis.</title>
        <authorList>
            <person name="Godinho O."/>
            <person name="Botelho R."/>
            <person name="Albuquerque L."/>
            <person name="Wiegand S."/>
            <person name="Da Costa M.S."/>
            <person name="Lobo-Da-Cunha A."/>
            <person name="Jogler C."/>
            <person name="Lage O.M."/>
        </authorList>
    </citation>
    <scope>NUCLEOTIDE SEQUENCE [LARGE SCALE GENOMIC DNA]</scope>
    <source>
        <strain evidence="15 16">FF15</strain>
    </source>
</reference>
<dbReference type="InterPro" id="IPR016174">
    <property type="entry name" value="Di-haem_cyt_TM"/>
</dbReference>
<comment type="caution">
    <text evidence="15">The sequence shown here is derived from an EMBL/GenBank/DDBJ whole genome shotgun (WGS) entry which is preliminary data.</text>
</comment>
<dbReference type="RefSeq" id="WP_207397509.1">
    <property type="nucleotide sequence ID" value="NZ_JABRWO010000009.1"/>
</dbReference>
<evidence type="ECO:0000256" key="3">
    <source>
        <dbReference type="ARBA" id="ARBA00022448"/>
    </source>
</evidence>
<protein>
    <submittedName>
        <fullName evidence="15">Cytochrome b561</fullName>
    </submittedName>
</protein>
<evidence type="ECO:0000256" key="8">
    <source>
        <dbReference type="ARBA" id="ARBA00022982"/>
    </source>
</evidence>
<evidence type="ECO:0000256" key="10">
    <source>
        <dbReference type="ARBA" id="ARBA00023004"/>
    </source>
</evidence>
<feature type="transmembrane region" description="Helical" evidence="13">
    <location>
        <begin position="14"/>
        <end position="34"/>
    </location>
</feature>
<sequence length="207" mass="23560">MNNTTVRFATSSQWLHWIMAVLILLMLFVGVIMVTSMTNYYWLFGLHRSVGTLVLFLALLRLANRLWFPPPKLPSEMPRWERRVAALSEYSMYALMIVMPLVGWGMLSAARYPIVIFGSISLPFILPHDLKWYSVLHASHTVLAYVFFAMVLAHFGAVMLHTIVYRDGLLFRMLSLPVRGVGPLKAIDLKADSAILENDPSQKVNHV</sequence>
<dbReference type="GO" id="GO:0046872">
    <property type="term" value="F:metal ion binding"/>
    <property type="evidence" value="ECO:0007669"/>
    <property type="project" value="UniProtKB-KW"/>
</dbReference>
<dbReference type="InterPro" id="IPR052168">
    <property type="entry name" value="Cytochrome_b561_oxidase"/>
</dbReference>
<dbReference type="AlphaFoldDB" id="A0A7V8V709"/>
<feature type="transmembrane region" description="Helical" evidence="13">
    <location>
        <begin position="142"/>
        <end position="164"/>
    </location>
</feature>
<proteinExistence type="inferred from homology"/>
<dbReference type="PANTHER" id="PTHR30529:SF6">
    <property type="entry name" value="BLL0291 PROTEIN"/>
    <property type="match status" value="1"/>
</dbReference>
<accession>A0A7V8V709</accession>
<evidence type="ECO:0000256" key="6">
    <source>
        <dbReference type="ARBA" id="ARBA00022692"/>
    </source>
</evidence>
<gene>
    <name evidence="15" type="primary">yceJ</name>
    <name evidence="15" type="ORF">HOV93_32690</name>
</gene>
<keyword evidence="4" id="KW-1003">Cell membrane</keyword>
<dbReference type="EMBL" id="JABRWO010000009">
    <property type="protein sequence ID" value="MBA2116080.1"/>
    <property type="molecule type" value="Genomic_DNA"/>
</dbReference>
<feature type="transmembrane region" description="Helical" evidence="13">
    <location>
        <begin position="112"/>
        <end position="130"/>
    </location>
</feature>
<dbReference type="PANTHER" id="PTHR30529">
    <property type="entry name" value="CYTOCHROME B561"/>
    <property type="match status" value="1"/>
</dbReference>
<evidence type="ECO:0000256" key="7">
    <source>
        <dbReference type="ARBA" id="ARBA00022723"/>
    </source>
</evidence>
<dbReference type="GO" id="GO:0022904">
    <property type="term" value="P:respiratory electron transport chain"/>
    <property type="evidence" value="ECO:0007669"/>
    <property type="project" value="InterPro"/>
</dbReference>
<evidence type="ECO:0000256" key="11">
    <source>
        <dbReference type="ARBA" id="ARBA00023136"/>
    </source>
</evidence>
<keyword evidence="3" id="KW-0813">Transport</keyword>
<keyword evidence="9 13" id="KW-1133">Transmembrane helix</keyword>
<evidence type="ECO:0000256" key="13">
    <source>
        <dbReference type="SAM" id="Phobius"/>
    </source>
</evidence>
<keyword evidence="7" id="KW-0479">Metal-binding</keyword>
<evidence type="ECO:0000256" key="4">
    <source>
        <dbReference type="ARBA" id="ARBA00022475"/>
    </source>
</evidence>
<evidence type="ECO:0000256" key="9">
    <source>
        <dbReference type="ARBA" id="ARBA00022989"/>
    </source>
</evidence>
<comment type="cofactor">
    <cofactor evidence="1">
        <name>heme b</name>
        <dbReference type="ChEBI" id="CHEBI:60344"/>
    </cofactor>
</comment>
<comment type="similarity">
    <text evidence="12">Belongs to the cytochrome b561 family.</text>
</comment>
<keyword evidence="5" id="KW-0349">Heme</keyword>
<evidence type="ECO:0000256" key="12">
    <source>
        <dbReference type="ARBA" id="ARBA00037975"/>
    </source>
</evidence>
<keyword evidence="6 13" id="KW-0812">Transmembrane</keyword>
<feature type="transmembrane region" description="Helical" evidence="13">
    <location>
        <begin position="40"/>
        <end position="63"/>
    </location>
</feature>
<keyword evidence="11 13" id="KW-0472">Membrane</keyword>
<evidence type="ECO:0000256" key="5">
    <source>
        <dbReference type="ARBA" id="ARBA00022617"/>
    </source>
</evidence>
<comment type="subcellular location">
    <subcellularLocation>
        <location evidence="2">Cell membrane</location>
        <topology evidence="2">Multi-pass membrane protein</topology>
    </subcellularLocation>
</comment>
<organism evidence="15 16">
    <name type="scientific">Bremerella alba</name>
    <dbReference type="NCBI Taxonomy" id="980252"/>
    <lineage>
        <taxon>Bacteria</taxon>
        <taxon>Pseudomonadati</taxon>
        <taxon>Planctomycetota</taxon>
        <taxon>Planctomycetia</taxon>
        <taxon>Pirellulales</taxon>
        <taxon>Pirellulaceae</taxon>
        <taxon>Bremerella</taxon>
    </lineage>
</organism>
<feature type="transmembrane region" description="Helical" evidence="13">
    <location>
        <begin position="84"/>
        <end position="106"/>
    </location>
</feature>
<dbReference type="SUPFAM" id="SSF81342">
    <property type="entry name" value="Transmembrane di-heme cytochromes"/>
    <property type="match status" value="1"/>
</dbReference>
<evidence type="ECO:0000259" key="14">
    <source>
        <dbReference type="Pfam" id="PF01292"/>
    </source>
</evidence>
<keyword evidence="8" id="KW-0249">Electron transport</keyword>
<evidence type="ECO:0000313" key="16">
    <source>
        <dbReference type="Proteomes" id="UP000551616"/>
    </source>
</evidence>
<evidence type="ECO:0000313" key="15">
    <source>
        <dbReference type="EMBL" id="MBA2116080.1"/>
    </source>
</evidence>
<dbReference type="GO" id="GO:0020037">
    <property type="term" value="F:heme binding"/>
    <property type="evidence" value="ECO:0007669"/>
    <property type="project" value="TreeGrafter"/>
</dbReference>
<evidence type="ECO:0000256" key="1">
    <source>
        <dbReference type="ARBA" id="ARBA00001970"/>
    </source>
</evidence>
<dbReference type="GO" id="GO:0009055">
    <property type="term" value="F:electron transfer activity"/>
    <property type="evidence" value="ECO:0007669"/>
    <property type="project" value="InterPro"/>
</dbReference>
<keyword evidence="16" id="KW-1185">Reference proteome</keyword>
<dbReference type="GO" id="GO:0005886">
    <property type="term" value="C:plasma membrane"/>
    <property type="evidence" value="ECO:0007669"/>
    <property type="project" value="UniProtKB-SubCell"/>
</dbReference>